<dbReference type="EMBL" id="PKMF04000618">
    <property type="protein sequence ID" value="KAK7823966.1"/>
    <property type="molecule type" value="Genomic_DNA"/>
</dbReference>
<keyword evidence="3" id="KW-0812">Transmembrane</keyword>
<reference evidence="4 5" key="1">
    <citation type="journal article" date="2018" name="Sci. Data">
        <title>The draft genome sequence of cork oak.</title>
        <authorList>
            <person name="Ramos A.M."/>
            <person name="Usie A."/>
            <person name="Barbosa P."/>
            <person name="Barros P.M."/>
            <person name="Capote T."/>
            <person name="Chaves I."/>
            <person name="Simoes F."/>
            <person name="Abreu I."/>
            <person name="Carrasquinho I."/>
            <person name="Faro C."/>
            <person name="Guimaraes J.B."/>
            <person name="Mendonca D."/>
            <person name="Nobrega F."/>
            <person name="Rodrigues L."/>
            <person name="Saibo N.J.M."/>
            <person name="Varela M.C."/>
            <person name="Egas C."/>
            <person name="Matos J."/>
            <person name="Miguel C.M."/>
            <person name="Oliveira M.M."/>
            <person name="Ricardo C.P."/>
            <person name="Goncalves S."/>
        </authorList>
    </citation>
    <scope>NUCLEOTIDE SEQUENCE [LARGE SCALE GENOMIC DNA]</scope>
    <source>
        <strain evidence="5">cv. HL8</strain>
    </source>
</reference>
<evidence type="ECO:0000313" key="5">
    <source>
        <dbReference type="Proteomes" id="UP000237347"/>
    </source>
</evidence>
<organism evidence="4 5">
    <name type="scientific">Quercus suber</name>
    <name type="common">Cork oak</name>
    <dbReference type="NCBI Taxonomy" id="58331"/>
    <lineage>
        <taxon>Eukaryota</taxon>
        <taxon>Viridiplantae</taxon>
        <taxon>Streptophyta</taxon>
        <taxon>Embryophyta</taxon>
        <taxon>Tracheophyta</taxon>
        <taxon>Spermatophyta</taxon>
        <taxon>Magnoliopsida</taxon>
        <taxon>eudicotyledons</taxon>
        <taxon>Gunneridae</taxon>
        <taxon>Pentapetalae</taxon>
        <taxon>rosids</taxon>
        <taxon>fabids</taxon>
        <taxon>Fagales</taxon>
        <taxon>Fagaceae</taxon>
        <taxon>Quercus</taxon>
    </lineage>
</organism>
<evidence type="ECO:0000256" key="2">
    <source>
        <dbReference type="SAM" id="MobiDB-lite"/>
    </source>
</evidence>
<dbReference type="GO" id="GO:0005886">
    <property type="term" value="C:plasma membrane"/>
    <property type="evidence" value="ECO:0007669"/>
    <property type="project" value="TreeGrafter"/>
</dbReference>
<protein>
    <submittedName>
        <fullName evidence="4">Vesicle-associated protein 1-3</fullName>
    </submittedName>
</protein>
<proteinExistence type="predicted"/>
<dbReference type="Proteomes" id="UP000237347">
    <property type="component" value="Unassembled WGS sequence"/>
</dbReference>
<evidence type="ECO:0000313" key="4">
    <source>
        <dbReference type="EMBL" id="KAK7823966.1"/>
    </source>
</evidence>
<gene>
    <name evidence="4" type="primary">PVA13_0</name>
    <name evidence="4" type="ORF">CFP56_034984</name>
</gene>
<accession>A0AAW0JC75</accession>
<keyword evidence="3" id="KW-1133">Transmembrane helix</keyword>
<feature type="transmembrane region" description="Helical" evidence="3">
    <location>
        <begin position="133"/>
        <end position="155"/>
    </location>
</feature>
<keyword evidence="5" id="KW-1185">Reference proteome</keyword>
<dbReference type="InterPro" id="IPR016763">
    <property type="entry name" value="VAP"/>
</dbReference>
<dbReference type="PANTHER" id="PTHR10809:SF160">
    <property type="entry name" value="VESICLE-ASSOCIATED PROTEIN 1-3"/>
    <property type="match status" value="1"/>
</dbReference>
<feature type="compositionally biased region" description="Polar residues" evidence="2">
    <location>
        <begin position="38"/>
        <end position="50"/>
    </location>
</feature>
<evidence type="ECO:0000256" key="1">
    <source>
        <dbReference type="SAM" id="Coils"/>
    </source>
</evidence>
<dbReference type="GO" id="GO:0061817">
    <property type="term" value="P:endoplasmic reticulum-plasma membrane tethering"/>
    <property type="evidence" value="ECO:0007669"/>
    <property type="project" value="TreeGrafter"/>
</dbReference>
<sequence length="156" mass="17411">FNKESGKAVEEFKLRVSYIPANPPSPVPEEPEEVSSPRASSVLENGHQNRSLFDAVSRSLEEPNEKSSEAWSLISKLTEEKSSALQQNQKLRQELAWSLISKLTEEKSSALQQNQKLRQELDIMRKEISKSRAGGFSLLIVVLVGLIGILAGYFVK</sequence>
<dbReference type="AlphaFoldDB" id="A0AAW0JC75"/>
<keyword evidence="3" id="KW-0472">Membrane</keyword>
<feature type="coiled-coil region" evidence="1">
    <location>
        <begin position="74"/>
        <end position="134"/>
    </location>
</feature>
<feature type="region of interest" description="Disordered" evidence="2">
    <location>
        <begin position="17"/>
        <end position="50"/>
    </location>
</feature>
<dbReference type="PANTHER" id="PTHR10809">
    <property type="entry name" value="VESICLE-ASSOCIATED MEMBRANE PROTEIN-ASSOCIATED PROTEIN"/>
    <property type="match status" value="1"/>
</dbReference>
<comment type="caution">
    <text evidence="4">The sequence shown here is derived from an EMBL/GenBank/DDBJ whole genome shotgun (WGS) entry which is preliminary data.</text>
</comment>
<evidence type="ECO:0000256" key="3">
    <source>
        <dbReference type="SAM" id="Phobius"/>
    </source>
</evidence>
<name>A0AAW0JC75_QUESU</name>
<dbReference type="GO" id="GO:0090158">
    <property type="term" value="P:endoplasmic reticulum membrane organization"/>
    <property type="evidence" value="ECO:0007669"/>
    <property type="project" value="TreeGrafter"/>
</dbReference>
<dbReference type="GO" id="GO:0005789">
    <property type="term" value="C:endoplasmic reticulum membrane"/>
    <property type="evidence" value="ECO:0007669"/>
    <property type="project" value="InterPro"/>
</dbReference>
<keyword evidence="1" id="KW-0175">Coiled coil</keyword>
<feature type="non-terminal residue" evidence="4">
    <location>
        <position position="1"/>
    </location>
</feature>